<dbReference type="InterPro" id="IPR008936">
    <property type="entry name" value="Rho_GTPase_activation_prot"/>
</dbReference>
<dbReference type="Proteomes" id="UP000007148">
    <property type="component" value="Unassembled WGS sequence"/>
</dbReference>
<feature type="compositionally biased region" description="Polar residues" evidence="1">
    <location>
        <begin position="352"/>
        <end position="366"/>
    </location>
</feature>
<dbReference type="SUPFAM" id="SSF48350">
    <property type="entry name" value="GTPase activation domain, GAP"/>
    <property type="match status" value="1"/>
</dbReference>
<sequence length="538" mass="57589">MLFSLAGAIISPKFYAKLEYISTLSDLAKHVPLSQINIHPAVYAENLKFEREITLPTSQQPATSVFGASLDEIMGMEGESGGVPRPVRDAIAYLRAWREDDTIPLEDKGLFRRSPSSALLKQVQAAYDRGQVVDLSQYNDANLCAVLIKKFFRALPQPIFLDSMFAMIRNCPNPDNPNTRDDAVEYIKTKIIGELEGNKQILLNVVLHLLHDVAARSSVNLMDAYNLAIVFTPNLVSNDNPLRAVQMSMVASPTTQRRGSKDIMMQNQPQPDLSDPHSPTVAHNTTLGTVIRVCIEDYYEIFDEVRDVTEAVPGELLEANGTIPNPISLPISAEVTAPLAANKGKPAAQMANMPSSPNAASTSPMSRAQGRTRGPPPSSATTSMALLAQALAKDPSNADRNTQVTRSNKSRALLDPQVGESSQAYQESRDGAAGSRTPYGSRSVAYNSHGPSGSGWTGTGLRGMPKTRSIISIEKAPPVMGVDINPSGHGKGKRTITSGRESINLGRATITSGGTVRKSASAGVVGVGVTATGFFAPP</sequence>
<dbReference type="Pfam" id="PF00620">
    <property type="entry name" value="RhoGAP"/>
    <property type="match status" value="1"/>
</dbReference>
<dbReference type="GO" id="GO:0005737">
    <property type="term" value="C:cytoplasm"/>
    <property type="evidence" value="ECO:0007669"/>
    <property type="project" value="TreeGrafter"/>
</dbReference>
<evidence type="ECO:0000259" key="2">
    <source>
        <dbReference type="PROSITE" id="PS50238"/>
    </source>
</evidence>
<organism evidence="3 4">
    <name type="scientific">Serendipita indica (strain DSM 11827)</name>
    <name type="common">Root endophyte fungus</name>
    <name type="synonym">Piriformospora indica</name>
    <dbReference type="NCBI Taxonomy" id="1109443"/>
    <lineage>
        <taxon>Eukaryota</taxon>
        <taxon>Fungi</taxon>
        <taxon>Dikarya</taxon>
        <taxon>Basidiomycota</taxon>
        <taxon>Agaricomycotina</taxon>
        <taxon>Agaricomycetes</taxon>
        <taxon>Sebacinales</taxon>
        <taxon>Serendipitaceae</taxon>
        <taxon>Serendipita</taxon>
    </lineage>
</organism>
<protein>
    <submittedName>
        <fullName evidence="3">Related to Rho-GTPase-activating protein 1</fullName>
    </submittedName>
</protein>
<evidence type="ECO:0000313" key="3">
    <source>
        <dbReference type="EMBL" id="CCA75390.1"/>
    </source>
</evidence>
<dbReference type="AlphaFoldDB" id="G4TVP7"/>
<dbReference type="PANTHER" id="PTHR45808:SF2">
    <property type="entry name" value="RHO GTPASE-ACTIVATING PROTEIN 68F"/>
    <property type="match status" value="1"/>
</dbReference>
<comment type="caution">
    <text evidence="3">The sequence shown here is derived from an EMBL/GenBank/DDBJ whole genome shotgun (WGS) entry which is preliminary data.</text>
</comment>
<dbReference type="Gene3D" id="1.10.555.10">
    <property type="entry name" value="Rho GTPase activation protein"/>
    <property type="match status" value="1"/>
</dbReference>
<dbReference type="PANTHER" id="PTHR45808">
    <property type="entry name" value="RHO GTPASE-ACTIVATING PROTEIN 68F"/>
    <property type="match status" value="1"/>
</dbReference>
<dbReference type="GO" id="GO:0005096">
    <property type="term" value="F:GTPase activator activity"/>
    <property type="evidence" value="ECO:0007669"/>
    <property type="project" value="TreeGrafter"/>
</dbReference>
<dbReference type="SMART" id="SM00324">
    <property type="entry name" value="RhoGAP"/>
    <property type="match status" value="1"/>
</dbReference>
<feature type="compositionally biased region" description="Polar residues" evidence="1">
    <location>
        <begin position="438"/>
        <end position="451"/>
    </location>
</feature>
<dbReference type="eggNOG" id="KOG4406">
    <property type="taxonomic scope" value="Eukaryota"/>
</dbReference>
<gene>
    <name evidence="3" type="ORF">PIIN_09374</name>
</gene>
<keyword evidence="4" id="KW-1185">Reference proteome</keyword>
<feature type="domain" description="Rho-GAP" evidence="2">
    <location>
        <begin position="68"/>
        <end position="302"/>
    </location>
</feature>
<feature type="compositionally biased region" description="Polar residues" evidence="1">
    <location>
        <begin position="398"/>
        <end position="407"/>
    </location>
</feature>
<dbReference type="HOGENOM" id="CLU_011969_1_0_1"/>
<feature type="region of interest" description="Disordered" evidence="1">
    <location>
        <begin position="343"/>
        <end position="462"/>
    </location>
</feature>
<feature type="compositionally biased region" description="Gly residues" evidence="1">
    <location>
        <begin position="452"/>
        <end position="461"/>
    </location>
</feature>
<dbReference type="PROSITE" id="PS50238">
    <property type="entry name" value="RHOGAP"/>
    <property type="match status" value="1"/>
</dbReference>
<dbReference type="STRING" id="1109443.G4TVP7"/>
<dbReference type="InParanoid" id="G4TVP7"/>
<name>G4TVP7_SERID</name>
<proteinExistence type="predicted"/>
<evidence type="ECO:0000313" key="4">
    <source>
        <dbReference type="Proteomes" id="UP000007148"/>
    </source>
</evidence>
<dbReference type="GO" id="GO:0007264">
    <property type="term" value="P:small GTPase-mediated signal transduction"/>
    <property type="evidence" value="ECO:0007669"/>
    <property type="project" value="TreeGrafter"/>
</dbReference>
<dbReference type="OrthoDB" id="19923at2759"/>
<dbReference type="InterPro" id="IPR000198">
    <property type="entry name" value="RhoGAP_dom"/>
</dbReference>
<reference evidence="3 4" key="1">
    <citation type="journal article" date="2011" name="PLoS Pathog.">
        <title>Endophytic Life Strategies Decoded by Genome and Transcriptome Analyses of the Mutualistic Root Symbiont Piriformospora indica.</title>
        <authorList>
            <person name="Zuccaro A."/>
            <person name="Lahrmann U."/>
            <person name="Guldener U."/>
            <person name="Langen G."/>
            <person name="Pfiffi S."/>
            <person name="Biedenkopf D."/>
            <person name="Wong P."/>
            <person name="Samans B."/>
            <person name="Grimm C."/>
            <person name="Basiewicz M."/>
            <person name="Murat C."/>
            <person name="Martin F."/>
            <person name="Kogel K.H."/>
        </authorList>
    </citation>
    <scope>NUCLEOTIDE SEQUENCE [LARGE SCALE GENOMIC DNA]</scope>
    <source>
        <strain evidence="3 4">DSM 11827</strain>
    </source>
</reference>
<dbReference type="EMBL" id="CAFZ01000442">
    <property type="protein sequence ID" value="CCA75390.1"/>
    <property type="molecule type" value="Genomic_DNA"/>
</dbReference>
<evidence type="ECO:0000256" key="1">
    <source>
        <dbReference type="SAM" id="MobiDB-lite"/>
    </source>
</evidence>
<accession>G4TVP7</accession>